<sequence length="86" mass="9109">MAMKTLVMSALILATLSIAPVSAAPIGPAAHLNPNQGPGCSLSGGAVANCKNVLNFKSYYECRSNRMERGWTGVESGYYCRALDLK</sequence>
<dbReference type="EMBL" id="CP017637">
    <property type="protein sequence ID" value="APG13912.1"/>
    <property type="molecule type" value="Genomic_DNA"/>
</dbReference>
<feature type="chain" id="PRO_5012340318" evidence="1">
    <location>
        <begin position="24"/>
        <end position="86"/>
    </location>
</feature>
<organism evidence="2 3">
    <name type="scientific">Bradyrhizobium japonicum</name>
    <dbReference type="NCBI Taxonomy" id="375"/>
    <lineage>
        <taxon>Bacteria</taxon>
        <taxon>Pseudomonadati</taxon>
        <taxon>Pseudomonadota</taxon>
        <taxon>Alphaproteobacteria</taxon>
        <taxon>Hyphomicrobiales</taxon>
        <taxon>Nitrobacteraceae</taxon>
        <taxon>Bradyrhizobium</taxon>
    </lineage>
</organism>
<evidence type="ECO:0000313" key="2">
    <source>
        <dbReference type="EMBL" id="APG13912.1"/>
    </source>
</evidence>
<accession>A0A1L3FL44</accession>
<protein>
    <submittedName>
        <fullName evidence="2">Uncharacterized protein</fullName>
    </submittedName>
</protein>
<reference evidence="2 3" key="1">
    <citation type="submission" date="2016-11" db="EMBL/GenBank/DDBJ databases">
        <title>Complete Genome Sequence of Bradyrhizobium sp. strain J5, an isolated from soybean nodule in Hokkaido.</title>
        <authorList>
            <person name="Kanehara K."/>
        </authorList>
    </citation>
    <scope>NUCLEOTIDE SEQUENCE [LARGE SCALE GENOMIC DNA]</scope>
    <source>
        <strain evidence="2 3">J5</strain>
    </source>
</reference>
<evidence type="ECO:0000313" key="3">
    <source>
        <dbReference type="Proteomes" id="UP000181962"/>
    </source>
</evidence>
<dbReference type="OrthoDB" id="8243080at2"/>
<dbReference type="Proteomes" id="UP000181962">
    <property type="component" value="Chromosome"/>
</dbReference>
<dbReference type="AlphaFoldDB" id="A0A1L3FL44"/>
<evidence type="ECO:0000256" key="1">
    <source>
        <dbReference type="SAM" id="SignalP"/>
    </source>
</evidence>
<gene>
    <name evidence="2" type="ORF">BKD09_36735</name>
</gene>
<keyword evidence="1" id="KW-0732">Signal</keyword>
<proteinExistence type="predicted"/>
<feature type="signal peptide" evidence="1">
    <location>
        <begin position="1"/>
        <end position="23"/>
    </location>
</feature>
<name>A0A1L3FL44_BRAJP</name>